<sequence length="502" mass="55464">MPMISGVKVSKDLLRISLNLLLLTILAGAGLTAQLIPIRTVPVASGDQFLTVPSETLGMGGVMIALDDSLADGWVNPAKGIFIGESSFLGAPTFYGISDHGGGGKTFPMVGLFQGDAWFGGGALAVQQIDNPEERWGWRPFIEPGVIWDSQPQRLSDVSSRNLYARGFIGRKVDSGPWSVGFGFSTAQLNAVDGVDLLYAGADRIDQSGSASDVRLGLYRSGERDRISLVGVYNRISMTHDVTWTDFIWRDDFNRVATRRIEVNEDKTRTIGGHLNWDRDLSAPGWRIGATATVNQKSHPKIPNYQIQNIPRDPGTTWAYEAGFGIARTRGETTFGVDMVLQPIWSETWQEANERVITVSGTVIKPGGRTIENEFFFTNVILRTGLSHQLGNLELQAGLEMRSYDYELEQVNHIEGSFRDLEESWMEWSPTMGAVLHFSDVDLRYTGRFTTGTGRPGIAWEWEEGVRVADSFNDFIIAPQGPLTLQDALVHTHQLSVKIPVR</sequence>
<name>A0A381WL47_9ZZZZ</name>
<protein>
    <recommendedName>
        <fullName evidence="2">TonB-dependent receptor-like beta-barrel domain-containing protein</fullName>
    </recommendedName>
</protein>
<gene>
    <name evidence="1" type="ORF">METZ01_LOCUS105752</name>
</gene>
<dbReference type="AlphaFoldDB" id="A0A381WL47"/>
<accession>A0A381WL47</accession>
<evidence type="ECO:0000313" key="1">
    <source>
        <dbReference type="EMBL" id="SVA52898.1"/>
    </source>
</evidence>
<dbReference type="EMBL" id="UINC01012064">
    <property type="protein sequence ID" value="SVA52898.1"/>
    <property type="molecule type" value="Genomic_DNA"/>
</dbReference>
<organism evidence="1">
    <name type="scientific">marine metagenome</name>
    <dbReference type="NCBI Taxonomy" id="408172"/>
    <lineage>
        <taxon>unclassified sequences</taxon>
        <taxon>metagenomes</taxon>
        <taxon>ecological metagenomes</taxon>
    </lineage>
</organism>
<reference evidence="1" key="1">
    <citation type="submission" date="2018-05" db="EMBL/GenBank/DDBJ databases">
        <authorList>
            <person name="Lanie J.A."/>
            <person name="Ng W.-L."/>
            <person name="Kazmierczak K.M."/>
            <person name="Andrzejewski T.M."/>
            <person name="Davidsen T.M."/>
            <person name="Wayne K.J."/>
            <person name="Tettelin H."/>
            <person name="Glass J.I."/>
            <person name="Rusch D."/>
            <person name="Podicherti R."/>
            <person name="Tsui H.-C.T."/>
            <person name="Winkler M.E."/>
        </authorList>
    </citation>
    <scope>NUCLEOTIDE SEQUENCE</scope>
</reference>
<proteinExistence type="predicted"/>
<evidence type="ECO:0008006" key="2">
    <source>
        <dbReference type="Google" id="ProtNLM"/>
    </source>
</evidence>